<dbReference type="eggNOG" id="COG1940">
    <property type="taxonomic scope" value="Bacteria"/>
</dbReference>
<keyword evidence="10" id="KW-1185">Reference proteome</keyword>
<comment type="caution">
    <text evidence="9">The sequence shown here is derived from an EMBL/GenBank/DDBJ whole genome shotgun (WGS) entry which is preliminary data.</text>
</comment>
<dbReference type="AlphaFoldDB" id="K9EA05"/>
<proteinExistence type="inferred from homology"/>
<dbReference type="PANTHER" id="PTHR18964:SF149">
    <property type="entry name" value="BIFUNCTIONAL UDP-N-ACETYLGLUCOSAMINE 2-EPIMERASE_N-ACETYLMANNOSAMINE KINASE"/>
    <property type="match status" value="1"/>
</dbReference>
<dbReference type="PATRIC" id="fig|883081.3.peg.363"/>
<dbReference type="GO" id="GO:0005524">
    <property type="term" value="F:ATP binding"/>
    <property type="evidence" value="ECO:0007669"/>
    <property type="project" value="UniProtKB-KW"/>
</dbReference>
<dbReference type="InterPro" id="IPR049874">
    <property type="entry name" value="ROK_cs"/>
</dbReference>
<dbReference type="InterPro" id="IPR000600">
    <property type="entry name" value="ROK"/>
</dbReference>
<accession>K9EA05</accession>
<dbReference type="STRING" id="883081.HMPREF9698_00361"/>
<dbReference type="InterPro" id="IPR043129">
    <property type="entry name" value="ATPase_NBD"/>
</dbReference>
<dbReference type="Pfam" id="PF00480">
    <property type="entry name" value="ROK"/>
    <property type="match status" value="1"/>
</dbReference>
<gene>
    <name evidence="9" type="ORF">HMPREF9698_00361</name>
</gene>
<dbReference type="Proteomes" id="UP000009875">
    <property type="component" value="Unassembled WGS sequence"/>
</dbReference>
<dbReference type="PROSITE" id="PS01125">
    <property type="entry name" value="ROK"/>
    <property type="match status" value="1"/>
</dbReference>
<evidence type="ECO:0000256" key="7">
    <source>
        <dbReference type="ARBA" id="ARBA00022840"/>
    </source>
</evidence>
<reference evidence="9 10" key="1">
    <citation type="submission" date="2012-09" db="EMBL/GenBank/DDBJ databases">
        <title>The Genome Sequence of Alloiococcus otitis ATCC 51267.</title>
        <authorList>
            <consortium name="The Broad Institute Genome Sequencing Platform"/>
            <person name="Earl A."/>
            <person name="Ward D."/>
            <person name="Feldgarden M."/>
            <person name="Gevers D."/>
            <person name="Huys G."/>
            <person name="Walker B."/>
            <person name="Young S.K."/>
            <person name="Zeng Q."/>
            <person name="Gargeya S."/>
            <person name="Fitzgerald M."/>
            <person name="Haas B."/>
            <person name="Abouelleil A."/>
            <person name="Alvarado L."/>
            <person name="Arachchi H.M."/>
            <person name="Berlin A.M."/>
            <person name="Chapman S.B."/>
            <person name="Goldberg J."/>
            <person name="Griggs A."/>
            <person name="Gujja S."/>
            <person name="Hansen M."/>
            <person name="Howarth C."/>
            <person name="Imamovic A."/>
            <person name="Larimer J."/>
            <person name="McCowen C."/>
            <person name="Montmayeur A."/>
            <person name="Murphy C."/>
            <person name="Neiman D."/>
            <person name="Pearson M."/>
            <person name="Priest M."/>
            <person name="Roberts A."/>
            <person name="Saif S."/>
            <person name="Shea T."/>
            <person name="Sisk P."/>
            <person name="Sykes S."/>
            <person name="Wortman J."/>
            <person name="Nusbaum C."/>
            <person name="Birren B."/>
        </authorList>
    </citation>
    <scope>NUCLEOTIDE SEQUENCE [LARGE SCALE GENOMIC DNA]</scope>
    <source>
        <strain evidence="9 10">ATCC 51267</strain>
    </source>
</reference>
<dbReference type="RefSeq" id="WP_003776755.1">
    <property type="nucleotide sequence ID" value="NZ_JH992957.1"/>
</dbReference>
<evidence type="ECO:0000256" key="3">
    <source>
        <dbReference type="ARBA" id="ARBA00014701"/>
    </source>
</evidence>
<evidence type="ECO:0000256" key="4">
    <source>
        <dbReference type="ARBA" id="ARBA00022679"/>
    </source>
</evidence>
<dbReference type="EMBL" id="AGXA01000005">
    <property type="protein sequence ID" value="EKU94049.1"/>
    <property type="molecule type" value="Genomic_DNA"/>
</dbReference>
<evidence type="ECO:0000256" key="1">
    <source>
        <dbReference type="ARBA" id="ARBA00006479"/>
    </source>
</evidence>
<dbReference type="NCBIfam" id="TIGR00744">
    <property type="entry name" value="ROK_glcA_fam"/>
    <property type="match status" value="1"/>
</dbReference>
<evidence type="ECO:0000313" key="9">
    <source>
        <dbReference type="EMBL" id="EKU94049.1"/>
    </source>
</evidence>
<name>K9EA05_9LACT</name>
<dbReference type="GO" id="GO:0006096">
    <property type="term" value="P:glycolytic process"/>
    <property type="evidence" value="ECO:0007669"/>
    <property type="project" value="InterPro"/>
</dbReference>
<organism evidence="9 10">
    <name type="scientific">Alloiococcus otitis ATCC 51267</name>
    <dbReference type="NCBI Taxonomy" id="883081"/>
    <lineage>
        <taxon>Bacteria</taxon>
        <taxon>Bacillati</taxon>
        <taxon>Bacillota</taxon>
        <taxon>Bacilli</taxon>
        <taxon>Lactobacillales</taxon>
        <taxon>Carnobacteriaceae</taxon>
        <taxon>Alloiococcus</taxon>
    </lineage>
</organism>
<dbReference type="GO" id="GO:0005737">
    <property type="term" value="C:cytoplasm"/>
    <property type="evidence" value="ECO:0007669"/>
    <property type="project" value="InterPro"/>
</dbReference>
<dbReference type="GO" id="GO:0004340">
    <property type="term" value="F:glucokinase activity"/>
    <property type="evidence" value="ECO:0007669"/>
    <property type="project" value="UniProtKB-EC"/>
</dbReference>
<keyword evidence="4" id="KW-0808">Transferase</keyword>
<dbReference type="EC" id="2.7.1.2" evidence="2"/>
<keyword evidence="6" id="KW-0418">Kinase</keyword>
<sequence length="324" mass="34264">MAQDKLIGIDLGGTTTKFALLTQTGKIVDKWSIKTQTEDHGSQILPNMIASIQAKLEEWKLTSQDILGIGMGSPGSVDRKAGTVVGAYNLNWQEVQAVKATMEEELGLDFYLDNDANVAALGEQWQGAGDQDPNLVFMTLGTGVGGGIILDNQLVHGAHDTAGEIGHLTVSNDRFDFPCTCGKSGCLESIASASGIVKVAQQMLAENKGQSQLYQVADRGDLEAKVIFDLAKQGDDLALLIVDIVCDYLAFAAGNIANIVNPSVIVIGGGVSQAGAILKETVEKHLADYLFPPLRDKTRVKIAQLESDAGVIGAGSLVLKEKLA</sequence>
<dbReference type="Gene3D" id="3.30.420.40">
    <property type="match status" value="2"/>
</dbReference>
<evidence type="ECO:0000313" key="10">
    <source>
        <dbReference type="Proteomes" id="UP000009875"/>
    </source>
</evidence>
<dbReference type="InterPro" id="IPR004654">
    <property type="entry name" value="ROK_glcA"/>
</dbReference>
<evidence type="ECO:0000256" key="2">
    <source>
        <dbReference type="ARBA" id="ARBA00012323"/>
    </source>
</evidence>
<evidence type="ECO:0000256" key="8">
    <source>
        <dbReference type="ARBA" id="ARBA00032386"/>
    </source>
</evidence>
<keyword evidence="5" id="KW-0547">Nucleotide-binding</keyword>
<keyword evidence="7" id="KW-0067">ATP-binding</keyword>
<evidence type="ECO:0000256" key="6">
    <source>
        <dbReference type="ARBA" id="ARBA00022777"/>
    </source>
</evidence>
<evidence type="ECO:0000256" key="5">
    <source>
        <dbReference type="ARBA" id="ARBA00022741"/>
    </source>
</evidence>
<dbReference type="SUPFAM" id="SSF53067">
    <property type="entry name" value="Actin-like ATPase domain"/>
    <property type="match status" value="1"/>
</dbReference>
<dbReference type="HOGENOM" id="CLU_036604_0_1_9"/>
<dbReference type="PANTHER" id="PTHR18964">
    <property type="entry name" value="ROK (REPRESSOR, ORF, KINASE) FAMILY"/>
    <property type="match status" value="1"/>
</dbReference>
<dbReference type="OrthoDB" id="9810372at2"/>
<protein>
    <recommendedName>
        <fullName evidence="3">Glucokinase</fullName>
        <ecNumber evidence="2">2.7.1.2</ecNumber>
    </recommendedName>
    <alternativeName>
        <fullName evidence="8">Glucose kinase</fullName>
    </alternativeName>
</protein>
<comment type="similarity">
    <text evidence="1">Belongs to the ROK (NagC/XylR) family.</text>
</comment>